<evidence type="ECO:0000313" key="2">
    <source>
        <dbReference type="EMBL" id="KAK7502783.1"/>
    </source>
</evidence>
<keyword evidence="3" id="KW-1185">Reference proteome</keyword>
<gene>
    <name evidence="2" type="ORF">BaRGS_00006033</name>
</gene>
<dbReference type="Proteomes" id="UP001519460">
    <property type="component" value="Unassembled WGS sequence"/>
</dbReference>
<dbReference type="EMBL" id="JACVVK020000024">
    <property type="protein sequence ID" value="KAK7502783.1"/>
    <property type="molecule type" value="Genomic_DNA"/>
</dbReference>
<sequence length="82" mass="8616">MPVGGSLRGYHYSTISCKTVKGPCLACGLVIPGNNLVGNNASCVIRKLSAGPRLSNKRSPTRPTTSNAGDTFDREMSVYAVT</sequence>
<feature type="region of interest" description="Disordered" evidence="1">
    <location>
        <begin position="52"/>
        <end position="72"/>
    </location>
</feature>
<name>A0ABD0LUA9_9CAEN</name>
<accession>A0ABD0LUA9</accession>
<protein>
    <submittedName>
        <fullName evidence="2">Uncharacterized protein</fullName>
    </submittedName>
</protein>
<reference evidence="2 3" key="1">
    <citation type="journal article" date="2023" name="Sci. Data">
        <title>Genome assembly of the Korean intertidal mud-creeper Batillaria attramentaria.</title>
        <authorList>
            <person name="Patra A.K."/>
            <person name="Ho P.T."/>
            <person name="Jun S."/>
            <person name="Lee S.J."/>
            <person name="Kim Y."/>
            <person name="Won Y.J."/>
        </authorList>
    </citation>
    <scope>NUCLEOTIDE SEQUENCE [LARGE SCALE GENOMIC DNA]</scope>
    <source>
        <strain evidence="2">Wonlab-2016</strain>
    </source>
</reference>
<comment type="caution">
    <text evidence="2">The sequence shown here is derived from an EMBL/GenBank/DDBJ whole genome shotgun (WGS) entry which is preliminary data.</text>
</comment>
<organism evidence="2 3">
    <name type="scientific">Batillaria attramentaria</name>
    <dbReference type="NCBI Taxonomy" id="370345"/>
    <lineage>
        <taxon>Eukaryota</taxon>
        <taxon>Metazoa</taxon>
        <taxon>Spiralia</taxon>
        <taxon>Lophotrochozoa</taxon>
        <taxon>Mollusca</taxon>
        <taxon>Gastropoda</taxon>
        <taxon>Caenogastropoda</taxon>
        <taxon>Sorbeoconcha</taxon>
        <taxon>Cerithioidea</taxon>
        <taxon>Batillariidae</taxon>
        <taxon>Batillaria</taxon>
    </lineage>
</organism>
<proteinExistence type="predicted"/>
<dbReference type="AlphaFoldDB" id="A0ABD0LUA9"/>
<evidence type="ECO:0000313" key="3">
    <source>
        <dbReference type="Proteomes" id="UP001519460"/>
    </source>
</evidence>
<evidence type="ECO:0000256" key="1">
    <source>
        <dbReference type="SAM" id="MobiDB-lite"/>
    </source>
</evidence>